<keyword evidence="1" id="KW-0732">Signal</keyword>
<gene>
    <name evidence="2" type="ORF">LECACI_7A002805</name>
</gene>
<dbReference type="SUPFAM" id="SSF63829">
    <property type="entry name" value="Calcium-dependent phosphotriesterase"/>
    <property type="match status" value="2"/>
</dbReference>
<proteinExistence type="predicted"/>
<reference evidence="2" key="1">
    <citation type="submission" date="2023-11" db="EMBL/GenBank/DDBJ databases">
        <authorList>
            <person name="Alioto T."/>
            <person name="Alioto T."/>
            <person name="Gomez Garrido J."/>
        </authorList>
    </citation>
    <scope>NUCLEOTIDE SEQUENCE</scope>
</reference>
<dbReference type="Proteomes" id="UP001296104">
    <property type="component" value="Unassembled WGS sequence"/>
</dbReference>
<evidence type="ECO:0000256" key="1">
    <source>
        <dbReference type="SAM" id="SignalP"/>
    </source>
</evidence>
<dbReference type="InterPro" id="IPR051344">
    <property type="entry name" value="Vgb"/>
</dbReference>
<feature type="chain" id="PRO_5042613985" evidence="1">
    <location>
        <begin position="21"/>
        <end position="372"/>
    </location>
</feature>
<dbReference type="EMBL" id="CAVMBE010000013">
    <property type="protein sequence ID" value="CAK3922971.1"/>
    <property type="molecule type" value="Genomic_DNA"/>
</dbReference>
<sequence>MTVTMLSLVAASIFACSALAAPVQEGRFTFYPVPTPLSGICDLSEDPTRKFIWYEDILVNRVGRFNPATGEMRDFAIPFTTPVSNQSFPIPDALQQIVDRTAFSCAIRNGADGNMYAANGDRNQLVRIRDQASENPKIDVLGPVDPTGNLFPFNDLYTTEDGLYITQTTGNTFEFYSFKDETFTTYNVPTPLALPLGVFAASNGFIYIPELVGNKILEFQPKTKQITEYPLPLPLQGPAVARAEHDGKVYFSLFQGDGIGRIDITTKKIELFNSGQPGGLGGVTTGPSKEGSVFGTYFTVNAISVLNTQTTEYNFIAFPGTFQQFIPQGGVLGDAPPYIDVSAEYRDSENALYFGSILRNALGKYDLNGTGY</sequence>
<organism evidence="2 3">
    <name type="scientific">Lecanosticta acicola</name>
    <dbReference type="NCBI Taxonomy" id="111012"/>
    <lineage>
        <taxon>Eukaryota</taxon>
        <taxon>Fungi</taxon>
        <taxon>Dikarya</taxon>
        <taxon>Ascomycota</taxon>
        <taxon>Pezizomycotina</taxon>
        <taxon>Dothideomycetes</taxon>
        <taxon>Dothideomycetidae</taxon>
        <taxon>Mycosphaerellales</taxon>
        <taxon>Mycosphaerellaceae</taxon>
        <taxon>Lecanosticta</taxon>
    </lineage>
</organism>
<dbReference type="InterPro" id="IPR015943">
    <property type="entry name" value="WD40/YVTN_repeat-like_dom_sf"/>
</dbReference>
<dbReference type="AlphaFoldDB" id="A0AAI8YVM8"/>
<evidence type="ECO:0000313" key="3">
    <source>
        <dbReference type="Proteomes" id="UP001296104"/>
    </source>
</evidence>
<comment type="caution">
    <text evidence="2">The sequence shown here is derived from an EMBL/GenBank/DDBJ whole genome shotgun (WGS) entry which is preliminary data.</text>
</comment>
<evidence type="ECO:0000313" key="2">
    <source>
        <dbReference type="EMBL" id="CAK3922971.1"/>
    </source>
</evidence>
<keyword evidence="3" id="KW-1185">Reference proteome</keyword>
<feature type="signal peptide" evidence="1">
    <location>
        <begin position="1"/>
        <end position="20"/>
    </location>
</feature>
<protein>
    <submittedName>
        <fullName evidence="2">Uncharacterized protein</fullName>
    </submittedName>
</protein>
<accession>A0AAI8YVM8</accession>
<dbReference type="PANTHER" id="PTHR40274">
    <property type="entry name" value="VIRGINIAMYCIN B LYASE"/>
    <property type="match status" value="1"/>
</dbReference>
<dbReference type="PANTHER" id="PTHR40274:SF3">
    <property type="entry name" value="VIRGINIAMYCIN B LYASE"/>
    <property type="match status" value="1"/>
</dbReference>
<dbReference type="Gene3D" id="2.130.10.10">
    <property type="entry name" value="YVTN repeat-like/Quinoprotein amine dehydrogenase"/>
    <property type="match status" value="2"/>
</dbReference>
<name>A0AAI8YVM8_9PEZI</name>